<sequence length="497" mass="56323">TMPPAEPAPDFSGRLLARSEQTIEESNEYVQWKAIADELKLAGYPMNLGASVGVDQFSPELRKKARLLDLNIESLITPLWEPSGVDGALLTLRIAICQGLSKEKFEKLMNEHNFSLKCNVIWESDAIAYRCNTCSKTPCMSLCATCFKGGDHEGHDVTRFFSREGGACDCGNEDVLKESGFCSSHGAHADRPPPPPVTIVSLAELILLRVLFLVLDHFRKHTQNNRRERVPKYMLQGNADQVCGAGKLIALLQECVDYGGPIRDAFSRILIDPEIYKGIWAVPEEDIFDTLSTTSFRNFREMHKFFEQMSRESLGHHMLDSYFSDFPKEAMRNTCLLHELLFWMRVHIFPQSLINLTLVFLGETEYRDEFARRFFLLYPWTSDSMMDACTQDGCDYKNISMASSRIIHISVQMLSSSALCSRLTDEINLPRLMFGSVAFLLLSSEQKAVPIKPLGRDLQLPPKQHQRRREGENEDEVGGNEEEEEPFLEEEGEGEGE</sequence>
<dbReference type="SMART" id="SM00396">
    <property type="entry name" value="ZnF_UBR1"/>
    <property type="match status" value="1"/>
</dbReference>
<dbReference type="FunFam" id="2.10.110.30:FF:000002">
    <property type="entry name" value="Putative e3 ubiquitin-protein ligase ubr3"/>
    <property type="match status" value="1"/>
</dbReference>
<feature type="domain" description="UBR-type" evidence="12">
    <location>
        <begin position="116"/>
        <end position="187"/>
    </location>
</feature>
<evidence type="ECO:0000256" key="10">
    <source>
        <dbReference type="RuleBase" id="RU366018"/>
    </source>
</evidence>
<feature type="non-terminal residue" evidence="13">
    <location>
        <position position="1"/>
    </location>
</feature>
<dbReference type="Gene3D" id="2.10.110.30">
    <property type="match status" value="1"/>
</dbReference>
<dbReference type="CDD" id="cd19673">
    <property type="entry name" value="UBR-box_UBR3"/>
    <property type="match status" value="1"/>
</dbReference>
<dbReference type="GO" id="GO:0016567">
    <property type="term" value="P:protein ubiquitination"/>
    <property type="evidence" value="ECO:0007669"/>
    <property type="project" value="UniProtKB-UniRule"/>
</dbReference>
<dbReference type="InterPro" id="IPR039164">
    <property type="entry name" value="UBR1-like"/>
</dbReference>
<feature type="non-terminal residue" evidence="13">
    <location>
        <position position="497"/>
    </location>
</feature>
<dbReference type="GO" id="GO:0000151">
    <property type="term" value="C:ubiquitin ligase complex"/>
    <property type="evidence" value="ECO:0007669"/>
    <property type="project" value="TreeGrafter"/>
</dbReference>
<evidence type="ECO:0000313" key="13">
    <source>
        <dbReference type="EMBL" id="GMS84004.1"/>
    </source>
</evidence>
<organism evidence="13 14">
    <name type="scientific">Pristionchus entomophagus</name>
    <dbReference type="NCBI Taxonomy" id="358040"/>
    <lineage>
        <taxon>Eukaryota</taxon>
        <taxon>Metazoa</taxon>
        <taxon>Ecdysozoa</taxon>
        <taxon>Nematoda</taxon>
        <taxon>Chromadorea</taxon>
        <taxon>Rhabditida</taxon>
        <taxon>Rhabditina</taxon>
        <taxon>Diplogasteromorpha</taxon>
        <taxon>Diplogasteroidea</taxon>
        <taxon>Neodiplogasteridae</taxon>
        <taxon>Pristionchus</taxon>
    </lineage>
</organism>
<dbReference type="PANTHER" id="PTHR21497:SF39">
    <property type="entry name" value="E3 UBIQUITIN-PROTEIN LIGASE UBR3"/>
    <property type="match status" value="1"/>
</dbReference>
<feature type="zinc finger region" description="UBR-type" evidence="9">
    <location>
        <begin position="116"/>
        <end position="187"/>
    </location>
</feature>
<dbReference type="GO" id="GO:0008270">
    <property type="term" value="F:zinc ion binding"/>
    <property type="evidence" value="ECO:0007669"/>
    <property type="project" value="UniProtKB-UniRule"/>
</dbReference>
<dbReference type="GO" id="GO:0071596">
    <property type="term" value="P:ubiquitin-dependent protein catabolic process via the N-end rule pathway"/>
    <property type="evidence" value="ECO:0007669"/>
    <property type="project" value="UniProtKB-UniRule"/>
</dbReference>
<feature type="compositionally biased region" description="Acidic residues" evidence="11">
    <location>
        <begin position="472"/>
        <end position="497"/>
    </location>
</feature>
<accession>A0AAV5SM64</accession>
<evidence type="ECO:0000256" key="7">
    <source>
        <dbReference type="ARBA" id="ARBA00022833"/>
    </source>
</evidence>
<keyword evidence="7 10" id="KW-0862">Zinc</keyword>
<reference evidence="13" key="1">
    <citation type="submission" date="2023-10" db="EMBL/GenBank/DDBJ databases">
        <title>Genome assembly of Pristionchus species.</title>
        <authorList>
            <person name="Yoshida K."/>
            <person name="Sommer R.J."/>
        </authorList>
    </citation>
    <scope>NUCLEOTIDE SEQUENCE</scope>
    <source>
        <strain evidence="13">RS0144</strain>
    </source>
</reference>
<dbReference type="AlphaFoldDB" id="A0AAV5SM64"/>
<comment type="function">
    <text evidence="10">Ubiquitin ligase protein which is a component of the N-end rule pathway. Recognizes and binds to proteins bearing specific N-terminal residues that are destabilizing according to the N-end rule, leading to their ubiquitination and subsequent degradation.</text>
</comment>
<keyword evidence="4 10" id="KW-0479">Metal-binding</keyword>
<dbReference type="PROSITE" id="PS51157">
    <property type="entry name" value="ZF_UBR"/>
    <property type="match status" value="1"/>
</dbReference>
<dbReference type="PANTHER" id="PTHR21497">
    <property type="entry name" value="UBIQUITIN LIGASE E3 ALPHA-RELATED"/>
    <property type="match status" value="1"/>
</dbReference>
<comment type="similarity">
    <text evidence="8 10">Belongs to the E3 ubiquitin-protein ligase UBR1-like family.</text>
</comment>
<comment type="pathway">
    <text evidence="2 10">Protein modification; protein ubiquitination.</text>
</comment>
<evidence type="ECO:0000256" key="1">
    <source>
        <dbReference type="ARBA" id="ARBA00000900"/>
    </source>
</evidence>
<evidence type="ECO:0000313" key="14">
    <source>
        <dbReference type="Proteomes" id="UP001432027"/>
    </source>
</evidence>
<evidence type="ECO:0000256" key="4">
    <source>
        <dbReference type="ARBA" id="ARBA00022723"/>
    </source>
</evidence>
<keyword evidence="5 10" id="KW-0863">Zinc-finger</keyword>
<protein>
    <recommendedName>
        <fullName evidence="10">E3 ubiquitin-protein ligase</fullName>
        <ecNumber evidence="10">2.3.2.27</ecNumber>
    </recommendedName>
</protein>
<dbReference type="GO" id="GO:0061630">
    <property type="term" value="F:ubiquitin protein ligase activity"/>
    <property type="evidence" value="ECO:0007669"/>
    <property type="project" value="UniProtKB-UniRule"/>
</dbReference>
<keyword evidence="6 10" id="KW-0833">Ubl conjugation pathway</keyword>
<dbReference type="EMBL" id="BTSX01000002">
    <property type="protein sequence ID" value="GMS84004.1"/>
    <property type="molecule type" value="Genomic_DNA"/>
</dbReference>
<gene>
    <name evidence="13" type="ORF">PENTCL1PPCAC_6179</name>
</gene>
<dbReference type="InterPro" id="IPR003126">
    <property type="entry name" value="Znf_UBR"/>
</dbReference>
<proteinExistence type="inferred from homology"/>
<feature type="region of interest" description="Disordered" evidence="11">
    <location>
        <begin position="453"/>
        <end position="497"/>
    </location>
</feature>
<evidence type="ECO:0000259" key="12">
    <source>
        <dbReference type="PROSITE" id="PS51157"/>
    </source>
</evidence>
<dbReference type="Pfam" id="PF02207">
    <property type="entry name" value="zf-UBR"/>
    <property type="match status" value="1"/>
</dbReference>
<keyword evidence="3 10" id="KW-0808">Transferase</keyword>
<evidence type="ECO:0000256" key="5">
    <source>
        <dbReference type="ARBA" id="ARBA00022771"/>
    </source>
</evidence>
<comment type="catalytic activity">
    <reaction evidence="1 10">
        <text>S-ubiquitinyl-[E2 ubiquitin-conjugating enzyme]-L-cysteine + [acceptor protein]-L-lysine = [E2 ubiquitin-conjugating enzyme]-L-cysteine + N(6)-ubiquitinyl-[acceptor protein]-L-lysine.</text>
        <dbReference type="EC" id="2.3.2.27"/>
    </reaction>
</comment>
<evidence type="ECO:0000256" key="6">
    <source>
        <dbReference type="ARBA" id="ARBA00022786"/>
    </source>
</evidence>
<name>A0AAV5SM64_9BILA</name>
<evidence type="ECO:0000256" key="11">
    <source>
        <dbReference type="SAM" id="MobiDB-lite"/>
    </source>
</evidence>
<evidence type="ECO:0000256" key="8">
    <source>
        <dbReference type="ARBA" id="ARBA00046341"/>
    </source>
</evidence>
<evidence type="ECO:0000256" key="3">
    <source>
        <dbReference type="ARBA" id="ARBA00022679"/>
    </source>
</evidence>
<keyword evidence="14" id="KW-1185">Reference proteome</keyword>
<comment type="caution">
    <text evidence="13">The sequence shown here is derived from an EMBL/GenBank/DDBJ whole genome shotgun (WGS) entry which is preliminary data.</text>
</comment>
<evidence type="ECO:0000256" key="2">
    <source>
        <dbReference type="ARBA" id="ARBA00004906"/>
    </source>
</evidence>
<evidence type="ECO:0000256" key="9">
    <source>
        <dbReference type="PROSITE-ProRule" id="PRU00508"/>
    </source>
</evidence>
<dbReference type="Proteomes" id="UP001432027">
    <property type="component" value="Unassembled WGS sequence"/>
</dbReference>
<dbReference type="EC" id="2.3.2.27" evidence="10"/>
<dbReference type="GO" id="GO:0005737">
    <property type="term" value="C:cytoplasm"/>
    <property type="evidence" value="ECO:0007669"/>
    <property type="project" value="TreeGrafter"/>
</dbReference>